<evidence type="ECO:0000313" key="1">
    <source>
        <dbReference type="EMBL" id="ART31801.1"/>
    </source>
</evidence>
<sequence>MKLLANYSSGTRNSALIAREDRNRRVKLLKGLKRNPSIPIRNSALQNS</sequence>
<protein>
    <submittedName>
        <fullName evidence="1">Uncharacterized protein</fullName>
    </submittedName>
</protein>
<geneLocation type="mitochondrion" evidence="1"/>
<dbReference type="AlphaFoldDB" id="A0A1Y0B320"/>
<proteinExistence type="predicted"/>
<name>A0A1Y0B320_9LAMI</name>
<organism evidence="1">
    <name type="scientific">Utricularia reniformis</name>
    <dbReference type="NCBI Taxonomy" id="192314"/>
    <lineage>
        <taxon>Eukaryota</taxon>
        <taxon>Viridiplantae</taxon>
        <taxon>Streptophyta</taxon>
        <taxon>Embryophyta</taxon>
        <taxon>Tracheophyta</taxon>
        <taxon>Spermatophyta</taxon>
        <taxon>Magnoliopsida</taxon>
        <taxon>eudicotyledons</taxon>
        <taxon>Gunneridae</taxon>
        <taxon>Pentapetalae</taxon>
        <taxon>asterids</taxon>
        <taxon>lamiids</taxon>
        <taxon>Lamiales</taxon>
        <taxon>Lentibulariaceae</taxon>
        <taxon>Utricularia</taxon>
    </lineage>
</organism>
<reference evidence="1" key="1">
    <citation type="submission" date="2017-03" db="EMBL/GenBank/DDBJ databases">
        <title>The mitochondrial genome of the carnivorous plant Utricularia reniformis (Lentibulariaceae): structure, comparative analysis and evolutionary landmarks.</title>
        <authorList>
            <person name="Silva S.R."/>
            <person name="Alvarenga D.O."/>
            <person name="Michael T.P."/>
            <person name="Miranda V.F.O."/>
            <person name="Varani A.M."/>
        </authorList>
    </citation>
    <scope>NUCLEOTIDE SEQUENCE</scope>
</reference>
<dbReference type="EMBL" id="KY774314">
    <property type="protein sequence ID" value="ART31801.1"/>
    <property type="molecule type" value="Genomic_DNA"/>
</dbReference>
<accession>A0A1Y0B320</accession>
<gene>
    <name evidence="1" type="ORF">AEK19_MT1617</name>
</gene>
<keyword evidence="1" id="KW-0496">Mitochondrion</keyword>